<dbReference type="EMBL" id="SGPM01000171">
    <property type="protein sequence ID" value="THH28552.1"/>
    <property type="molecule type" value="Genomic_DNA"/>
</dbReference>
<name>A0A4S4MR39_9APHY</name>
<evidence type="ECO:0000259" key="2">
    <source>
        <dbReference type="Pfam" id="PF24855"/>
    </source>
</evidence>
<dbReference type="InterPro" id="IPR056146">
    <property type="entry name" value="DUF7729"/>
</dbReference>
<dbReference type="PROSITE" id="PS51257">
    <property type="entry name" value="PROKAR_LIPOPROTEIN"/>
    <property type="match status" value="1"/>
</dbReference>
<feature type="signal peptide" evidence="1">
    <location>
        <begin position="1"/>
        <end position="17"/>
    </location>
</feature>
<dbReference type="AlphaFoldDB" id="A0A4S4MR39"/>
<reference evidence="3 4" key="1">
    <citation type="submission" date="2019-02" db="EMBL/GenBank/DDBJ databases">
        <title>Genome sequencing of the rare red list fungi Antrodiella citrinella (Flaviporus citrinellus).</title>
        <authorList>
            <person name="Buettner E."/>
            <person name="Kellner H."/>
        </authorList>
    </citation>
    <scope>NUCLEOTIDE SEQUENCE [LARGE SCALE GENOMIC DNA]</scope>
    <source>
        <strain evidence="3 4">DSM 108506</strain>
    </source>
</reference>
<keyword evidence="1" id="KW-0732">Signal</keyword>
<evidence type="ECO:0000313" key="3">
    <source>
        <dbReference type="EMBL" id="THH28552.1"/>
    </source>
</evidence>
<feature type="domain" description="DUF7729" evidence="2">
    <location>
        <begin position="28"/>
        <end position="138"/>
    </location>
</feature>
<proteinExistence type="predicted"/>
<accession>A0A4S4MR39</accession>
<evidence type="ECO:0000313" key="4">
    <source>
        <dbReference type="Proteomes" id="UP000308730"/>
    </source>
</evidence>
<sequence>MKSFAAISLIAAALVSAAPSALIPAGISSGCTTFLTSFDNDTSLASCTGPIISATAQFLNATATPSSSAIQSALGTLCAVSCNEQTVRTKVSDFYAACTAELTSSKNDNVVQLYDTLYTLIPFQQAACAKDDSGDYCVGQTPGKIAVSSLYTNVGSGAQAVLSPNSDTFADNNIAFLLLQASTPKAQLCTSCARTVLTSFVSWESDTPYAPGLTQSKILNGQSALYTSVTSTCGATFLSGAVQAAGGLSGGILSPSSDASHTLISSVGAVVGALAAAVYML</sequence>
<dbReference type="Proteomes" id="UP000308730">
    <property type="component" value="Unassembled WGS sequence"/>
</dbReference>
<comment type="caution">
    <text evidence="3">The sequence shown here is derived from an EMBL/GenBank/DDBJ whole genome shotgun (WGS) entry which is preliminary data.</text>
</comment>
<keyword evidence="4" id="KW-1185">Reference proteome</keyword>
<protein>
    <recommendedName>
        <fullName evidence="2">DUF7729 domain-containing protein</fullName>
    </recommendedName>
</protein>
<dbReference type="OrthoDB" id="5588482at2759"/>
<evidence type="ECO:0000256" key="1">
    <source>
        <dbReference type="SAM" id="SignalP"/>
    </source>
</evidence>
<organism evidence="3 4">
    <name type="scientific">Antrodiella citrinella</name>
    <dbReference type="NCBI Taxonomy" id="2447956"/>
    <lineage>
        <taxon>Eukaryota</taxon>
        <taxon>Fungi</taxon>
        <taxon>Dikarya</taxon>
        <taxon>Basidiomycota</taxon>
        <taxon>Agaricomycotina</taxon>
        <taxon>Agaricomycetes</taxon>
        <taxon>Polyporales</taxon>
        <taxon>Steccherinaceae</taxon>
        <taxon>Antrodiella</taxon>
    </lineage>
</organism>
<gene>
    <name evidence="3" type="ORF">EUX98_g5624</name>
</gene>
<dbReference type="Pfam" id="PF24855">
    <property type="entry name" value="DUF7729"/>
    <property type="match status" value="1"/>
</dbReference>
<feature type="chain" id="PRO_5020999214" description="DUF7729 domain-containing protein" evidence="1">
    <location>
        <begin position="18"/>
        <end position="281"/>
    </location>
</feature>